<gene>
    <name evidence="2" type="ORF">LECACI_7A007643</name>
</gene>
<proteinExistence type="predicted"/>
<sequence>MESLLSLSFDNISSRDSLKIRKGLRQIEGLLAQICLSKASTRSPHKRKSSALEDQQQQQHQQHQQGKAKALNELKHDPAFREFFRLQEGFQWNGEQDSMQDGTWDFLTERESVVASRLISTLECLMGMGNPSETDLLILACLELLQGALLLHAPSKCLFQRQIHMNLLLDLLDSSNPPKIQSQTLLVLVAALLDCPRNTRTFEAIDGLLTVTSLFKSRSTIKEVKMRALEFLYFYLMPETPVAPITSASAPNTAVVQRNVDKHFEARVGHARTHSGDAMDTDEDDGDTRSQEYKQTILGQYLSNVSELVADLQESAPFSAVSA</sequence>
<dbReference type="EMBL" id="CAVMBE010000064">
    <property type="protein sequence ID" value="CAK4032485.1"/>
    <property type="molecule type" value="Genomic_DNA"/>
</dbReference>
<keyword evidence="2" id="KW-0132">Cell division</keyword>
<organism evidence="2 3">
    <name type="scientific">Lecanosticta acicola</name>
    <dbReference type="NCBI Taxonomy" id="111012"/>
    <lineage>
        <taxon>Eukaryota</taxon>
        <taxon>Fungi</taxon>
        <taxon>Dikarya</taxon>
        <taxon>Ascomycota</taxon>
        <taxon>Pezizomycotina</taxon>
        <taxon>Dothideomycetes</taxon>
        <taxon>Dothideomycetidae</taxon>
        <taxon>Mycosphaerellales</taxon>
        <taxon>Mycosphaerellaceae</taxon>
        <taxon>Lecanosticta</taxon>
    </lineage>
</organism>
<protein>
    <submittedName>
        <fullName evidence="2">Cell division control 14</fullName>
    </submittedName>
</protein>
<dbReference type="InterPro" id="IPR012535">
    <property type="entry name" value="Cell_div_Cdc14"/>
</dbReference>
<evidence type="ECO:0000256" key="1">
    <source>
        <dbReference type="SAM" id="MobiDB-lite"/>
    </source>
</evidence>
<accession>A0AAI9EDW3</accession>
<dbReference type="PANTHER" id="PTHR34065:SF1">
    <property type="entry name" value="CELL DIVISION CONTROL PROTEIN 14"/>
    <property type="match status" value="1"/>
</dbReference>
<keyword evidence="2" id="KW-0131">Cell cycle</keyword>
<feature type="region of interest" description="Disordered" evidence="1">
    <location>
        <begin position="39"/>
        <end position="69"/>
    </location>
</feature>
<name>A0AAI9EDW3_9PEZI</name>
<feature type="region of interest" description="Disordered" evidence="1">
    <location>
        <begin position="269"/>
        <end position="289"/>
    </location>
</feature>
<keyword evidence="3" id="KW-1185">Reference proteome</keyword>
<dbReference type="AlphaFoldDB" id="A0AAI9EDW3"/>
<dbReference type="Proteomes" id="UP001296104">
    <property type="component" value="Unassembled WGS sequence"/>
</dbReference>
<feature type="compositionally biased region" description="Low complexity" evidence="1">
    <location>
        <begin position="55"/>
        <end position="65"/>
    </location>
</feature>
<dbReference type="PANTHER" id="PTHR34065">
    <property type="entry name" value="CELL DIVISION CONTROL PROTEIN 14"/>
    <property type="match status" value="1"/>
</dbReference>
<comment type="caution">
    <text evidence="2">The sequence shown here is derived from an EMBL/GenBank/DDBJ whole genome shotgun (WGS) entry which is preliminary data.</text>
</comment>
<dbReference type="Pfam" id="PF08045">
    <property type="entry name" value="CDC14"/>
    <property type="match status" value="1"/>
</dbReference>
<evidence type="ECO:0000313" key="2">
    <source>
        <dbReference type="EMBL" id="CAK4032485.1"/>
    </source>
</evidence>
<reference evidence="2" key="1">
    <citation type="submission" date="2023-11" db="EMBL/GenBank/DDBJ databases">
        <authorList>
            <person name="Alioto T."/>
            <person name="Alioto T."/>
            <person name="Gomez Garrido J."/>
        </authorList>
    </citation>
    <scope>NUCLEOTIDE SEQUENCE</scope>
</reference>
<dbReference type="GO" id="GO:0051301">
    <property type="term" value="P:cell division"/>
    <property type="evidence" value="ECO:0007669"/>
    <property type="project" value="UniProtKB-KW"/>
</dbReference>
<evidence type="ECO:0000313" key="3">
    <source>
        <dbReference type="Proteomes" id="UP001296104"/>
    </source>
</evidence>